<organism evidence="1 2">
    <name type="scientific">Dietzia timorensis</name>
    <dbReference type="NCBI Taxonomy" id="499555"/>
    <lineage>
        <taxon>Bacteria</taxon>
        <taxon>Bacillati</taxon>
        <taxon>Actinomycetota</taxon>
        <taxon>Actinomycetes</taxon>
        <taxon>Mycobacteriales</taxon>
        <taxon>Dietziaceae</taxon>
        <taxon>Dietzia</taxon>
    </lineage>
</organism>
<name>A0A173LPB8_9ACTN</name>
<dbReference type="RefSeq" id="WP_156515266.1">
    <property type="nucleotide sequence ID" value="NZ_CP015961.1"/>
</dbReference>
<dbReference type="EMBL" id="CP015961">
    <property type="protein sequence ID" value="ANI93504.1"/>
    <property type="molecule type" value="Genomic_DNA"/>
</dbReference>
<dbReference type="Proteomes" id="UP000186104">
    <property type="component" value="Chromosome"/>
</dbReference>
<protein>
    <submittedName>
        <fullName evidence="1">Uncharacterized protein</fullName>
    </submittedName>
</protein>
<gene>
    <name evidence="1" type="ORF">BJL86_2744</name>
</gene>
<evidence type="ECO:0000313" key="1">
    <source>
        <dbReference type="EMBL" id="ANI93504.1"/>
    </source>
</evidence>
<proteinExistence type="predicted"/>
<evidence type="ECO:0000313" key="2">
    <source>
        <dbReference type="Proteomes" id="UP000186104"/>
    </source>
</evidence>
<reference evidence="1 2" key="1">
    <citation type="submission" date="2016-06" db="EMBL/GenBank/DDBJ databases">
        <title>Complete genome sequence of a saline-alkali tolerant type strain Dietzia timorensis ID05-A0528T.</title>
        <authorList>
            <person name="Wu X."/>
        </authorList>
    </citation>
    <scope>NUCLEOTIDE SEQUENCE [LARGE SCALE GENOMIC DNA]</scope>
    <source>
        <strain evidence="1 2">ID05-A0528</strain>
    </source>
</reference>
<keyword evidence="2" id="KW-1185">Reference proteome</keyword>
<dbReference type="AlphaFoldDB" id="A0A173LPB8"/>
<sequence length="48" mass="5339">MSYSILDGLHEFVEIDEFVSAEYAGLPTTTTMMPLPGTTTLSPNIWFN</sequence>
<dbReference type="KEGG" id="dtm:BJL86_2744"/>
<dbReference type="STRING" id="499555.BJL86_2744"/>
<accession>A0A173LPB8</accession>